<sequence length="84" mass="9928">MVEVFITNVKSEILSIEILQFLEKNYPQVEFNFDLEDFNKPYPYGHSILRIEVKVIDINSIAQQLKSKGIECELLGYEIYLYNH</sequence>
<protein>
    <submittedName>
        <fullName evidence="1">Uncharacterized protein</fullName>
    </submittedName>
</protein>
<proteinExistence type="predicted"/>
<keyword evidence="2" id="KW-1185">Reference proteome</keyword>
<reference evidence="2" key="1">
    <citation type="submission" date="2016-11" db="EMBL/GenBank/DDBJ databases">
        <authorList>
            <person name="Varghese N."/>
            <person name="Submissions S."/>
        </authorList>
    </citation>
    <scope>NUCLEOTIDE SEQUENCE [LARGE SCALE GENOMIC DNA]</scope>
    <source>
        <strain evidence="2">DSM 100572</strain>
    </source>
</reference>
<accession>A0A1M5VFY3</accession>
<name>A0A1M5VFY3_9FLAO</name>
<evidence type="ECO:0000313" key="2">
    <source>
        <dbReference type="Proteomes" id="UP000184109"/>
    </source>
</evidence>
<evidence type="ECO:0000313" key="1">
    <source>
        <dbReference type="EMBL" id="SHH74085.1"/>
    </source>
</evidence>
<dbReference type="RefSeq" id="WP_073120606.1">
    <property type="nucleotide sequence ID" value="NZ_BMEN01000003.1"/>
</dbReference>
<dbReference type="EMBL" id="FQXQ01000003">
    <property type="protein sequence ID" value="SHH74085.1"/>
    <property type="molecule type" value="Genomic_DNA"/>
</dbReference>
<gene>
    <name evidence="1" type="ORF">SAMN05444281_1768</name>
</gene>
<dbReference type="AlphaFoldDB" id="A0A1M5VFY3"/>
<organism evidence="1 2">
    <name type="scientific">Wenyingzhuangia marina</name>
    <dbReference type="NCBI Taxonomy" id="1195760"/>
    <lineage>
        <taxon>Bacteria</taxon>
        <taxon>Pseudomonadati</taxon>
        <taxon>Bacteroidota</taxon>
        <taxon>Flavobacteriia</taxon>
        <taxon>Flavobacteriales</taxon>
        <taxon>Flavobacteriaceae</taxon>
        <taxon>Wenyingzhuangia</taxon>
    </lineage>
</organism>
<dbReference type="OrthoDB" id="1036397at2"/>
<dbReference type="Proteomes" id="UP000184109">
    <property type="component" value="Unassembled WGS sequence"/>
</dbReference>
<dbReference type="STRING" id="1195760.SAMN05444281_1768"/>